<dbReference type="Proteomes" id="UP001364695">
    <property type="component" value="Unassembled WGS sequence"/>
</dbReference>
<sequence length="604" mass="64717">MAQQAGTAQSTPLGAAVQKALETNPSVTASFHALKAALEDVNVASAANLPRLGLKADALLSGNRATAQYNSKWARSGGLSATLSASQLLWDGSVRNDVIRAGHGKLQKYFEFFQASEDAAFEAARAYIDVARYRQLVQLAQDNYNQHKYAFDQTTSRAKAGVGRGVDAEQAAARLALAESNLVTERANLHDVSERYRRVIGELPPADMPIPAQMGRQLPASAGAMLQATALSSPNVAAAIENVRAVRAQVASAESGNAPTLSLIGQAGGSATKYQNADQITNLSNGITSGVNKSANVQGGVELNWNLLNPTSTANARKYSQLLNQAMDLRDSACRDARQNASVAYNDVLKLRQQLAYLDNNVQAITRARNAYRQQFDIGQRSLLDLLNGENELYTARREFANAQFDLDAAQLKAYASMGRLVNALNVNRLNTAGWVDEVNTWTAGQDAATRCPIDANPAGLDSAAKDPVMVNTAGPTPVPTTPLPTSPAPAVAGNAAVEQAARDWAAAWSSKNFASYAGFYATNFVPAGSSKAAWANQRRAALSKPGNITVTLNSLTSRALPNNLVETSFEQRYSSSNYNDSTRKVLVWVQQNGQWKILRESNR</sequence>
<reference evidence="1" key="1">
    <citation type="submission" date="2023-10" db="EMBL/GenBank/DDBJ databases">
        <title>Amphibacter perezi, gen. nov., sp. nov. a novel taxa of the family Comamonadaceae, class Betaproteobacteria isolated from the skin microbiota of Pelophylax perezi from different populations.</title>
        <authorList>
            <person name="Costa S."/>
            <person name="Proenca D.N."/>
            <person name="Lopes I."/>
            <person name="Morais P.V."/>
        </authorList>
    </citation>
    <scope>NUCLEOTIDE SEQUENCE</scope>
    <source>
        <strain evidence="1">SL12-8</strain>
    </source>
</reference>
<gene>
    <name evidence="1" type="ORF">RV045_08235</name>
</gene>
<keyword evidence="2" id="KW-1185">Reference proteome</keyword>
<evidence type="ECO:0000313" key="2">
    <source>
        <dbReference type="Proteomes" id="UP001364695"/>
    </source>
</evidence>
<accession>A0ACC6P2D5</accession>
<organism evidence="1 2">
    <name type="scientific">Amphibiibacter pelophylacis</name>
    <dbReference type="NCBI Taxonomy" id="1799477"/>
    <lineage>
        <taxon>Bacteria</taxon>
        <taxon>Pseudomonadati</taxon>
        <taxon>Pseudomonadota</taxon>
        <taxon>Betaproteobacteria</taxon>
        <taxon>Burkholderiales</taxon>
        <taxon>Sphaerotilaceae</taxon>
        <taxon>Amphibiibacter</taxon>
    </lineage>
</organism>
<name>A0ACC6P2D5_9BURK</name>
<protein>
    <submittedName>
        <fullName evidence="1">TolC family outer membrane protein</fullName>
    </submittedName>
</protein>
<comment type="caution">
    <text evidence="1">The sequence shown here is derived from an EMBL/GenBank/DDBJ whole genome shotgun (WGS) entry which is preliminary data.</text>
</comment>
<dbReference type="EMBL" id="JAWDIE010000010">
    <property type="protein sequence ID" value="MEJ7138418.1"/>
    <property type="molecule type" value="Genomic_DNA"/>
</dbReference>
<proteinExistence type="predicted"/>
<evidence type="ECO:0000313" key="1">
    <source>
        <dbReference type="EMBL" id="MEJ7138418.1"/>
    </source>
</evidence>